<reference evidence="4 5" key="1">
    <citation type="journal article" date="2020" name="Nature">
        <title>Bacterial chemolithoautotrophy via manganese oxidation.</title>
        <authorList>
            <person name="Yu H."/>
            <person name="Leadbetter J.R."/>
        </authorList>
    </citation>
    <scope>NUCLEOTIDE SEQUENCE [LARGE SCALE GENOMIC DNA]</scope>
    <source>
        <strain evidence="4 5">RBP-1</strain>
    </source>
</reference>
<gene>
    <name evidence="4" type="ORF">RAMLITH_04385</name>
</gene>
<dbReference type="InterPro" id="IPR032389">
    <property type="entry name" value="GspB_C"/>
</dbReference>
<comment type="caution">
    <text evidence="4">The sequence shown here is derived from an EMBL/GenBank/DDBJ whole genome shotgun (WGS) entry which is preliminary data.</text>
</comment>
<feature type="compositionally biased region" description="Low complexity" evidence="1">
    <location>
        <begin position="103"/>
        <end position="114"/>
    </location>
</feature>
<feature type="compositionally biased region" description="Low complexity" evidence="1">
    <location>
        <begin position="82"/>
        <end position="96"/>
    </location>
</feature>
<evidence type="ECO:0000256" key="2">
    <source>
        <dbReference type="SAM" id="Phobius"/>
    </source>
</evidence>
<proteinExistence type="predicted"/>
<dbReference type="EMBL" id="VTOX01000001">
    <property type="protein sequence ID" value="NKE65048.1"/>
    <property type="molecule type" value="Genomic_DNA"/>
</dbReference>
<feature type="compositionally biased region" description="Pro residues" evidence="1">
    <location>
        <begin position="165"/>
        <end position="184"/>
    </location>
</feature>
<evidence type="ECO:0000313" key="5">
    <source>
        <dbReference type="Proteomes" id="UP000521868"/>
    </source>
</evidence>
<organism evidence="4 5">
    <name type="scientific">Ramlibacter lithotrophicus</name>
    <dbReference type="NCBI Taxonomy" id="2606681"/>
    <lineage>
        <taxon>Bacteria</taxon>
        <taxon>Pseudomonadati</taxon>
        <taxon>Pseudomonadota</taxon>
        <taxon>Betaproteobacteria</taxon>
        <taxon>Burkholderiales</taxon>
        <taxon>Comamonadaceae</taxon>
        <taxon>Ramlibacter</taxon>
    </lineage>
</organism>
<keyword evidence="2" id="KW-0812">Transmembrane</keyword>
<evidence type="ECO:0000313" key="4">
    <source>
        <dbReference type="EMBL" id="NKE65048.1"/>
    </source>
</evidence>
<sequence>MSYILDALKKADAQRERDPARGIHAQPAPLPTVPEPGIGGRPWFWVTGVAAIAVLAVAGWFVSQGRSDPQRSPEVASDAEPPRTAAVPAAAPAPLGATPPPRGTTAAAPEPVADAVLPPPAPVAPAVVAAAPPRAATTPTGNAARAAAAVNAPVAPAVPASATAAPPPAPPAATAAAPPPPPVAARPVAPAPAAAPAAPVAAGEPPVGNGLPADAPRLAISGGVYSANRAQRMLIVNGQVVNEGADLGGGIVLEEIRPKAAVLRFRGGRYNVGF</sequence>
<feature type="domain" description="Type II secretion system protein GspB C-terminal" evidence="3">
    <location>
        <begin position="216"/>
        <end position="272"/>
    </location>
</feature>
<protein>
    <recommendedName>
        <fullName evidence="3">Type II secretion system protein GspB C-terminal domain-containing protein</fullName>
    </recommendedName>
</protein>
<keyword evidence="2" id="KW-0472">Membrane</keyword>
<feature type="region of interest" description="Disordered" evidence="1">
    <location>
        <begin position="11"/>
        <end position="34"/>
    </location>
</feature>
<feature type="region of interest" description="Disordered" evidence="1">
    <location>
        <begin position="64"/>
        <end position="114"/>
    </location>
</feature>
<feature type="compositionally biased region" description="Basic and acidic residues" evidence="1">
    <location>
        <begin position="11"/>
        <end position="21"/>
    </location>
</feature>
<dbReference type="Pfam" id="PF16537">
    <property type="entry name" value="T2SSB"/>
    <property type="match status" value="1"/>
</dbReference>
<dbReference type="Proteomes" id="UP000521868">
    <property type="component" value="Unassembled WGS sequence"/>
</dbReference>
<evidence type="ECO:0000259" key="3">
    <source>
        <dbReference type="Pfam" id="PF16537"/>
    </source>
</evidence>
<dbReference type="AlphaFoldDB" id="A0A7X6I576"/>
<feature type="transmembrane region" description="Helical" evidence="2">
    <location>
        <begin position="43"/>
        <end position="62"/>
    </location>
</feature>
<name>A0A7X6I576_9BURK</name>
<accession>A0A7X6I576</accession>
<dbReference type="RefSeq" id="WP_168106084.1">
    <property type="nucleotide sequence ID" value="NZ_VTOX01000001.1"/>
</dbReference>
<evidence type="ECO:0000256" key="1">
    <source>
        <dbReference type="SAM" id="MobiDB-lite"/>
    </source>
</evidence>
<keyword evidence="5" id="KW-1185">Reference proteome</keyword>
<dbReference type="GO" id="GO:0015627">
    <property type="term" value="C:type II protein secretion system complex"/>
    <property type="evidence" value="ECO:0007669"/>
    <property type="project" value="InterPro"/>
</dbReference>
<feature type="region of interest" description="Disordered" evidence="1">
    <location>
        <begin position="159"/>
        <end position="189"/>
    </location>
</feature>
<keyword evidence="2" id="KW-1133">Transmembrane helix</keyword>